<keyword evidence="3" id="KW-1185">Reference proteome</keyword>
<dbReference type="SUPFAM" id="SSF81383">
    <property type="entry name" value="F-box domain"/>
    <property type="match status" value="1"/>
</dbReference>
<dbReference type="EMBL" id="AZST01001188">
    <property type="protein sequence ID" value="KEP46276.1"/>
    <property type="molecule type" value="Genomic_DNA"/>
</dbReference>
<name>A0A074RGQ7_9AGAM</name>
<feature type="domain" description="F-box" evidence="1">
    <location>
        <begin position="53"/>
        <end position="102"/>
    </location>
</feature>
<organism evidence="2 3">
    <name type="scientific">Rhizoctonia solani 123E</name>
    <dbReference type="NCBI Taxonomy" id="1423351"/>
    <lineage>
        <taxon>Eukaryota</taxon>
        <taxon>Fungi</taxon>
        <taxon>Dikarya</taxon>
        <taxon>Basidiomycota</taxon>
        <taxon>Agaricomycotina</taxon>
        <taxon>Agaricomycetes</taxon>
        <taxon>Cantharellales</taxon>
        <taxon>Ceratobasidiaceae</taxon>
        <taxon>Rhizoctonia</taxon>
    </lineage>
</organism>
<dbReference type="Proteomes" id="UP000027456">
    <property type="component" value="Unassembled WGS sequence"/>
</dbReference>
<comment type="caution">
    <text evidence="2">The sequence shown here is derived from an EMBL/GenBank/DDBJ whole genome shotgun (WGS) entry which is preliminary data.</text>
</comment>
<evidence type="ECO:0000259" key="1">
    <source>
        <dbReference type="PROSITE" id="PS50181"/>
    </source>
</evidence>
<evidence type="ECO:0000313" key="3">
    <source>
        <dbReference type="Proteomes" id="UP000027456"/>
    </source>
</evidence>
<reference evidence="2 3" key="1">
    <citation type="submission" date="2013-12" db="EMBL/GenBank/DDBJ databases">
        <authorList>
            <person name="Cubeta M."/>
            <person name="Pakala S."/>
            <person name="Fedorova N."/>
            <person name="Thomas E."/>
            <person name="Dean R."/>
            <person name="Jabaji S."/>
            <person name="Neate S."/>
            <person name="Toda T."/>
            <person name="Tavantzis S."/>
            <person name="Vilgalys R."/>
            <person name="Bharathan N."/>
            <person name="Pakala S."/>
            <person name="Losada L.S."/>
            <person name="Zafar N."/>
            <person name="Nierman W."/>
        </authorList>
    </citation>
    <scope>NUCLEOTIDE SEQUENCE [LARGE SCALE GENOMIC DNA]</scope>
    <source>
        <strain evidence="2 3">123E</strain>
    </source>
</reference>
<dbReference type="HOGENOM" id="CLU_010790_1_0_1"/>
<dbReference type="InterPro" id="IPR036047">
    <property type="entry name" value="F-box-like_dom_sf"/>
</dbReference>
<evidence type="ECO:0000313" key="2">
    <source>
        <dbReference type="EMBL" id="KEP46276.1"/>
    </source>
</evidence>
<dbReference type="InterPro" id="IPR001810">
    <property type="entry name" value="F-box_dom"/>
</dbReference>
<dbReference type="PROSITE" id="PS50181">
    <property type="entry name" value="FBOX"/>
    <property type="match status" value="1"/>
</dbReference>
<sequence length="590" mass="67884">PSPMASRRRAATHRLTRLPDKGTSQVFRNWRKKIRLISPNPECSSPMISNHGFQGFMSLPVDVFVNIASYFQPQDVLALSRVNSFLRRLLRSRESEPIWRSARLNFLGLPPCPKELSEPKYAGLLFSKICTLCNRRALQSMDPMLLERLCRKCKDIELVDLAEHEVDASLVFASTTILPGYCEDWSERGPWCFYDDIQIVKSKLYEFDIAGNEEGKQSWIKRRREIVIAREESSEPLKEWFHQLEMNREAELDRRRVAREVEINARLKQLGYDERDMGFQQSSAWVSLVRNAGPLTDKVWKGLLPKLVKIIKANCRERIRTKRENRRTEIMDWAWPACEAKIFRLWQEEDSDSSDSYILDDDDSDAYFKRGPNLNATTILLNELETRPEVQPEVKLLLDGDMSDDEFERRFTSQQHKLAILLTTWVDEQEARLVSMMPSDISAPDFDYPNLESPMTFVTNEDSTPLPMDALPDNTQKLLRADAVFVRAPADLNQHTSTSKHMCYLYPNFDGLPDRFTYSNIASEIAASLLACLGRPNASYLEMTAVGYALECGMCPEIGPLDWKNLIEHCLEEHWVNESSDSEGSCSTLN</sequence>
<proteinExistence type="predicted"/>
<dbReference type="AlphaFoldDB" id="A0A074RGQ7"/>
<accession>A0A074RGQ7</accession>
<feature type="non-terminal residue" evidence="2">
    <location>
        <position position="1"/>
    </location>
</feature>
<protein>
    <submittedName>
        <fullName evidence="2">F-box protein</fullName>
    </submittedName>
</protein>
<dbReference type="OrthoDB" id="2322499at2759"/>
<gene>
    <name evidence="2" type="ORF">V565_208300</name>
</gene>